<proteinExistence type="predicted"/>
<name>A0ABR6BSB8_9PSEU</name>
<evidence type="ECO:0000313" key="1">
    <source>
        <dbReference type="EMBL" id="MBA8929512.1"/>
    </source>
</evidence>
<sequence length="132" mass="13949">MLSRVHFTVNPGQPGAVPACEAGARPATRAVTGNPAEVTCPACQITEDYSALADYLACAAEVPEATDTEPDRITALRRHLTGSAQKIDGVLVDNLTAQAIITVHDALTPATRAKLAHHPYPVLARIAWACLR</sequence>
<dbReference type="RefSeq" id="WP_182839426.1">
    <property type="nucleotide sequence ID" value="NZ_BAAABQ010000017.1"/>
</dbReference>
<protein>
    <submittedName>
        <fullName evidence="1">Uncharacterized protein</fullName>
    </submittedName>
</protein>
<organism evidence="1 2">
    <name type="scientific">Kutzneria viridogrisea</name>
    <dbReference type="NCBI Taxonomy" id="47990"/>
    <lineage>
        <taxon>Bacteria</taxon>
        <taxon>Bacillati</taxon>
        <taxon>Actinomycetota</taxon>
        <taxon>Actinomycetes</taxon>
        <taxon>Pseudonocardiales</taxon>
        <taxon>Pseudonocardiaceae</taxon>
        <taxon>Kutzneria</taxon>
    </lineage>
</organism>
<keyword evidence="2" id="KW-1185">Reference proteome</keyword>
<dbReference type="Proteomes" id="UP000517916">
    <property type="component" value="Unassembled WGS sequence"/>
</dbReference>
<dbReference type="EMBL" id="JACJID010000005">
    <property type="protein sequence ID" value="MBA8929512.1"/>
    <property type="molecule type" value="Genomic_DNA"/>
</dbReference>
<accession>A0ABR6BSB8</accession>
<comment type="caution">
    <text evidence="1">The sequence shown here is derived from an EMBL/GenBank/DDBJ whole genome shotgun (WGS) entry which is preliminary data.</text>
</comment>
<gene>
    <name evidence="1" type="ORF">BC739_006730</name>
</gene>
<evidence type="ECO:0000313" key="2">
    <source>
        <dbReference type="Proteomes" id="UP000517916"/>
    </source>
</evidence>
<reference evidence="1 2" key="1">
    <citation type="submission" date="2020-08" db="EMBL/GenBank/DDBJ databases">
        <title>Genomic Encyclopedia of Archaeal and Bacterial Type Strains, Phase II (KMG-II): from individual species to whole genera.</title>
        <authorList>
            <person name="Goeker M."/>
        </authorList>
    </citation>
    <scope>NUCLEOTIDE SEQUENCE [LARGE SCALE GENOMIC DNA]</scope>
    <source>
        <strain evidence="1 2">DSM 43850</strain>
    </source>
</reference>